<dbReference type="PANTHER" id="PTHR37525">
    <property type="entry name" value="UPF0175 PROTEIN SSL1255"/>
    <property type="match status" value="1"/>
</dbReference>
<reference evidence="3" key="1">
    <citation type="journal article" date="2019" name="Int. J. Syst. Evol. Microbiol.">
        <title>The Global Catalogue of Microorganisms (GCM) 10K type strain sequencing project: providing services to taxonomists for standard genome sequencing and annotation.</title>
        <authorList>
            <consortium name="The Broad Institute Genomics Platform"/>
            <consortium name="The Broad Institute Genome Sequencing Center for Infectious Disease"/>
            <person name="Wu L."/>
            <person name="Ma J."/>
        </authorList>
    </citation>
    <scope>NUCLEOTIDE SEQUENCE [LARGE SCALE GENOMIC DNA]</scope>
    <source>
        <strain evidence="3">CGMCC 1.12931</strain>
    </source>
</reference>
<evidence type="ECO:0000313" key="2">
    <source>
        <dbReference type="EMBL" id="GGE41678.1"/>
    </source>
</evidence>
<proteinExistence type="inferred from homology"/>
<protein>
    <submittedName>
        <fullName evidence="2">Uncharacterized protein</fullName>
    </submittedName>
</protein>
<comment type="similarity">
    <text evidence="1">Belongs to the UPF0175 family.</text>
</comment>
<dbReference type="RefSeq" id="WP_188459200.1">
    <property type="nucleotide sequence ID" value="NZ_BMGM01000010.1"/>
</dbReference>
<dbReference type="PANTHER" id="PTHR37525:SF1">
    <property type="entry name" value="UPF0175 PROTEIN SSL1255"/>
    <property type="match status" value="1"/>
</dbReference>
<dbReference type="EMBL" id="BMGM01000010">
    <property type="protein sequence ID" value="GGE41678.1"/>
    <property type="molecule type" value="Genomic_DNA"/>
</dbReference>
<dbReference type="Proteomes" id="UP000599179">
    <property type="component" value="Unassembled WGS sequence"/>
</dbReference>
<dbReference type="Pfam" id="PF03683">
    <property type="entry name" value="UPF0175"/>
    <property type="match status" value="1"/>
</dbReference>
<evidence type="ECO:0000313" key="3">
    <source>
        <dbReference type="Proteomes" id="UP000599179"/>
    </source>
</evidence>
<comment type="caution">
    <text evidence="2">The sequence shown here is derived from an EMBL/GenBank/DDBJ whole genome shotgun (WGS) entry which is preliminary data.</text>
</comment>
<evidence type="ECO:0000256" key="1">
    <source>
        <dbReference type="ARBA" id="ARBA00005651"/>
    </source>
</evidence>
<organism evidence="2 3">
    <name type="scientific">Psychroflexus planctonicus</name>
    <dbReference type="NCBI Taxonomy" id="1526575"/>
    <lineage>
        <taxon>Bacteria</taxon>
        <taxon>Pseudomonadati</taxon>
        <taxon>Bacteroidota</taxon>
        <taxon>Flavobacteriia</taxon>
        <taxon>Flavobacteriales</taxon>
        <taxon>Flavobacteriaceae</taxon>
        <taxon>Psychroflexus</taxon>
    </lineage>
</organism>
<dbReference type="InterPro" id="IPR005368">
    <property type="entry name" value="UPF0175"/>
</dbReference>
<sequence>MIQIKYPKYLANTLKLNAKDFELEMKVSSLVKLYELGKISSGVAAKVLNISRVEFLELLSKYKVSIFETYNEDDLSEDIVNA</sequence>
<gene>
    <name evidence="2" type="ORF">GCM10010832_22130</name>
</gene>
<accession>A0ABQ1SL89</accession>
<name>A0ABQ1SL89_9FLAO</name>
<dbReference type="InterPro" id="IPR052264">
    <property type="entry name" value="UPF0175_domain"/>
</dbReference>
<keyword evidence="3" id="KW-1185">Reference proteome</keyword>